<protein>
    <submittedName>
        <fullName evidence="2">Uncharacterized protein</fullName>
    </submittedName>
</protein>
<reference evidence="2" key="1">
    <citation type="journal article" date="2023" name="IScience">
        <title>Live-bearing cockroach genome reveals convergent evolutionary mechanisms linked to viviparity in insects and beyond.</title>
        <authorList>
            <person name="Fouks B."/>
            <person name="Harrison M.C."/>
            <person name="Mikhailova A.A."/>
            <person name="Marchal E."/>
            <person name="English S."/>
            <person name="Carruthers M."/>
            <person name="Jennings E.C."/>
            <person name="Chiamaka E.L."/>
            <person name="Frigard R.A."/>
            <person name="Pippel M."/>
            <person name="Attardo G.M."/>
            <person name="Benoit J.B."/>
            <person name="Bornberg-Bauer E."/>
            <person name="Tobe S.S."/>
        </authorList>
    </citation>
    <scope>NUCLEOTIDE SEQUENCE</scope>
    <source>
        <strain evidence="2">Stay&amp;Tobe</strain>
    </source>
</reference>
<evidence type="ECO:0000256" key="1">
    <source>
        <dbReference type="SAM" id="Phobius"/>
    </source>
</evidence>
<keyword evidence="1" id="KW-0812">Transmembrane</keyword>
<dbReference type="Proteomes" id="UP001233999">
    <property type="component" value="Unassembled WGS sequence"/>
</dbReference>
<feature type="transmembrane region" description="Helical" evidence="1">
    <location>
        <begin position="38"/>
        <end position="59"/>
    </location>
</feature>
<comment type="caution">
    <text evidence="2">The sequence shown here is derived from an EMBL/GenBank/DDBJ whole genome shotgun (WGS) entry which is preliminary data.</text>
</comment>
<keyword evidence="1" id="KW-0472">Membrane</keyword>
<reference evidence="2" key="2">
    <citation type="submission" date="2023-05" db="EMBL/GenBank/DDBJ databases">
        <authorList>
            <person name="Fouks B."/>
        </authorList>
    </citation>
    <scope>NUCLEOTIDE SEQUENCE</scope>
    <source>
        <strain evidence="2">Stay&amp;Tobe</strain>
        <tissue evidence="2">Testes</tissue>
    </source>
</reference>
<name>A0AAD8EIK6_DIPPU</name>
<dbReference type="EMBL" id="JASPKZ010003852">
    <property type="protein sequence ID" value="KAJ9591925.1"/>
    <property type="molecule type" value="Genomic_DNA"/>
</dbReference>
<feature type="non-terminal residue" evidence="2">
    <location>
        <position position="1"/>
    </location>
</feature>
<evidence type="ECO:0000313" key="2">
    <source>
        <dbReference type="EMBL" id="KAJ9591925.1"/>
    </source>
</evidence>
<keyword evidence="1" id="KW-1133">Transmembrane helix</keyword>
<sequence>KLDEQEKSVNIEVRTRSITFNYASKPKAKSHAGYFRFFFQWTMWYLLYIYISSLTTFLHEFTNKRHRRREICLSKENKSCRPGLLSSIWFV</sequence>
<gene>
    <name evidence="2" type="ORF">L9F63_001527</name>
</gene>
<dbReference type="AlphaFoldDB" id="A0AAD8EIK6"/>
<accession>A0AAD8EIK6</accession>
<organism evidence="2 3">
    <name type="scientific">Diploptera punctata</name>
    <name type="common">Pacific beetle cockroach</name>
    <dbReference type="NCBI Taxonomy" id="6984"/>
    <lineage>
        <taxon>Eukaryota</taxon>
        <taxon>Metazoa</taxon>
        <taxon>Ecdysozoa</taxon>
        <taxon>Arthropoda</taxon>
        <taxon>Hexapoda</taxon>
        <taxon>Insecta</taxon>
        <taxon>Pterygota</taxon>
        <taxon>Neoptera</taxon>
        <taxon>Polyneoptera</taxon>
        <taxon>Dictyoptera</taxon>
        <taxon>Blattodea</taxon>
        <taxon>Blaberoidea</taxon>
        <taxon>Blaberidae</taxon>
        <taxon>Diplopterinae</taxon>
        <taxon>Diploptera</taxon>
    </lineage>
</organism>
<evidence type="ECO:0000313" key="3">
    <source>
        <dbReference type="Proteomes" id="UP001233999"/>
    </source>
</evidence>
<feature type="non-terminal residue" evidence="2">
    <location>
        <position position="91"/>
    </location>
</feature>
<proteinExistence type="predicted"/>
<keyword evidence="3" id="KW-1185">Reference proteome</keyword>